<dbReference type="InterPro" id="IPR034829">
    <property type="entry name" value="DnaD-like_sf"/>
</dbReference>
<comment type="similarity">
    <text evidence="1">Belongs to the DnaB/DnaD family.</text>
</comment>
<evidence type="ECO:0000259" key="3">
    <source>
        <dbReference type="Pfam" id="PF07261"/>
    </source>
</evidence>
<dbReference type="Proteomes" id="UP000500741">
    <property type="component" value="Chromosome"/>
</dbReference>
<dbReference type="InterPro" id="IPR053843">
    <property type="entry name" value="DnaD_N"/>
</dbReference>
<gene>
    <name evidence="5" type="ORF">G7084_05855</name>
</gene>
<dbReference type="InterPro" id="IPR006343">
    <property type="entry name" value="DnaB/C_C"/>
</dbReference>
<feature type="domain" description="DnaD N-terminal" evidence="4">
    <location>
        <begin position="19"/>
        <end position="110"/>
    </location>
</feature>
<dbReference type="EMBL" id="CP049888">
    <property type="protein sequence ID" value="QIL50882.1"/>
    <property type="molecule type" value="Genomic_DNA"/>
</dbReference>
<dbReference type="KEGG" id="wco:G7084_05855"/>
<sequence length="249" mass="29011">MSDQYQINHYLDAGNIDISLILLQRYHEIGLTDQELIIYLQIKAMLDRGFVEPSTEKIAKYMGLQPTQVFSGIENMRAKNLVVFETKRDENQRLITTLNFHQLYQKLLELPDGKATRAVDRQKNKLVQIQSIQDEPSRAEIFNMLEQEFGRSLSPIDLEIVSNWFDVDHFLPVLMQEAIKEAVANQALNLRYIESILVNWTKLNYHSKQDVLKNSKRRRNFKNKQNGSNKDTPKIPLNVDLLSLDPQKL</sequence>
<dbReference type="SUPFAM" id="SSF158499">
    <property type="entry name" value="DnaD domain-like"/>
    <property type="match status" value="1"/>
</dbReference>
<evidence type="ECO:0000259" key="4">
    <source>
        <dbReference type="Pfam" id="PF21984"/>
    </source>
</evidence>
<accession>A0A6G8B0Y5</accession>
<reference evidence="5 6" key="1">
    <citation type="submission" date="2020-03" db="EMBL/GenBank/DDBJ databases">
        <title>Weissella sp. nov., isolated from Cybister lewisianus.</title>
        <authorList>
            <person name="Hyun D.-W."/>
            <person name="Bae J.-W."/>
        </authorList>
    </citation>
    <scope>NUCLEOTIDE SEQUENCE [LARGE SCALE GENOMIC DNA]</scope>
    <source>
        <strain evidence="5 6">HDW19</strain>
    </source>
</reference>
<dbReference type="Pfam" id="PF21984">
    <property type="entry name" value="DnaD_N"/>
    <property type="match status" value="1"/>
</dbReference>
<feature type="domain" description="DnaB/C C-terminal" evidence="3">
    <location>
        <begin position="142"/>
        <end position="213"/>
    </location>
</feature>
<evidence type="ECO:0000313" key="5">
    <source>
        <dbReference type="EMBL" id="QIL50882.1"/>
    </source>
</evidence>
<dbReference type="AlphaFoldDB" id="A0A6G8B0Y5"/>
<evidence type="ECO:0000256" key="2">
    <source>
        <dbReference type="SAM" id="MobiDB-lite"/>
    </source>
</evidence>
<dbReference type="InterPro" id="IPR053162">
    <property type="entry name" value="DnaD"/>
</dbReference>
<keyword evidence="6" id="KW-1185">Reference proteome</keyword>
<dbReference type="PANTHER" id="PTHR37293:SF6">
    <property type="entry name" value="DNA REPLICATION PROTEIN DNAD"/>
    <property type="match status" value="1"/>
</dbReference>
<dbReference type="Pfam" id="PF07261">
    <property type="entry name" value="DnaB_2"/>
    <property type="match status" value="1"/>
</dbReference>
<dbReference type="NCBIfam" id="TIGR01446">
    <property type="entry name" value="DnaD_dom"/>
    <property type="match status" value="1"/>
</dbReference>
<name>A0A6G8B0Y5_9LACO</name>
<evidence type="ECO:0000313" key="6">
    <source>
        <dbReference type="Proteomes" id="UP000500741"/>
    </source>
</evidence>
<dbReference type="PANTHER" id="PTHR37293">
    <property type="entry name" value="PHAGE REPLICATION PROTEIN-RELATED"/>
    <property type="match status" value="1"/>
</dbReference>
<proteinExistence type="inferred from homology"/>
<dbReference type="InterPro" id="IPR036388">
    <property type="entry name" value="WH-like_DNA-bd_sf"/>
</dbReference>
<dbReference type="Gene3D" id="1.10.10.10">
    <property type="entry name" value="Winged helix-like DNA-binding domain superfamily/Winged helix DNA-binding domain"/>
    <property type="match status" value="1"/>
</dbReference>
<feature type="region of interest" description="Disordered" evidence="2">
    <location>
        <begin position="214"/>
        <end position="236"/>
    </location>
</feature>
<organism evidence="5 6">
    <name type="scientific">Weissella coleopterorum</name>
    <dbReference type="NCBI Taxonomy" id="2714949"/>
    <lineage>
        <taxon>Bacteria</taxon>
        <taxon>Bacillati</taxon>
        <taxon>Bacillota</taxon>
        <taxon>Bacilli</taxon>
        <taxon>Lactobacillales</taxon>
        <taxon>Lactobacillaceae</taxon>
        <taxon>Weissella</taxon>
    </lineage>
</organism>
<dbReference type="Gene3D" id="1.10.10.630">
    <property type="entry name" value="DnaD domain-like"/>
    <property type="match status" value="1"/>
</dbReference>
<dbReference type="RefSeq" id="WP_166010917.1">
    <property type="nucleotide sequence ID" value="NZ_CP049888.1"/>
</dbReference>
<protein>
    <submittedName>
        <fullName evidence="5">DnaD domain protein</fullName>
    </submittedName>
</protein>
<evidence type="ECO:0000256" key="1">
    <source>
        <dbReference type="ARBA" id="ARBA00093462"/>
    </source>
</evidence>